<feature type="compositionally biased region" description="Pro residues" evidence="1">
    <location>
        <begin position="58"/>
        <end position="77"/>
    </location>
</feature>
<comment type="caution">
    <text evidence="2">The sequence shown here is derived from an EMBL/GenBank/DDBJ whole genome shotgun (WGS) entry which is preliminary data.</text>
</comment>
<gene>
    <name evidence="2" type="ORF">D7V93_40810</name>
</gene>
<reference evidence="3" key="1">
    <citation type="submission" date="2018-09" db="EMBL/GenBank/DDBJ databases">
        <authorList>
            <person name="Livingstone P.G."/>
            <person name="Whitworth D.E."/>
        </authorList>
    </citation>
    <scope>NUCLEOTIDE SEQUENCE [LARGE SCALE GENOMIC DNA]</scope>
    <source>
        <strain evidence="3">CA051B</strain>
    </source>
</reference>
<dbReference type="Proteomes" id="UP000272888">
    <property type="component" value="Unassembled WGS sequence"/>
</dbReference>
<protein>
    <submittedName>
        <fullName evidence="2">ATPase</fullName>
    </submittedName>
</protein>
<dbReference type="AlphaFoldDB" id="A0A3A8NCB4"/>
<dbReference type="EMBL" id="RAWB01000826">
    <property type="protein sequence ID" value="RKH38835.1"/>
    <property type="molecule type" value="Genomic_DNA"/>
</dbReference>
<proteinExistence type="predicted"/>
<accession>A0A3A8NCB4</accession>
<evidence type="ECO:0000313" key="2">
    <source>
        <dbReference type="EMBL" id="RKH38835.1"/>
    </source>
</evidence>
<organism evidence="2 3">
    <name type="scientific">Corallococcus llansteffanensis</name>
    <dbReference type="NCBI Taxonomy" id="2316731"/>
    <lineage>
        <taxon>Bacteria</taxon>
        <taxon>Pseudomonadati</taxon>
        <taxon>Myxococcota</taxon>
        <taxon>Myxococcia</taxon>
        <taxon>Myxococcales</taxon>
        <taxon>Cystobacterineae</taxon>
        <taxon>Myxococcaceae</taxon>
        <taxon>Corallococcus</taxon>
    </lineage>
</organism>
<keyword evidence="3" id="KW-1185">Reference proteome</keyword>
<feature type="non-terminal residue" evidence="2">
    <location>
        <position position="84"/>
    </location>
</feature>
<evidence type="ECO:0000256" key="1">
    <source>
        <dbReference type="SAM" id="MobiDB-lite"/>
    </source>
</evidence>
<name>A0A3A8NCB4_9BACT</name>
<sequence length="84" mass="8846">MTDFFRRTPPGAGPSSQDDEQDPNRSITPLETPAAAPNPVLAPPPRPRSPTTTALPVTQPPPEAPARSRPPPPPAPLPSVIFDP</sequence>
<feature type="region of interest" description="Disordered" evidence="1">
    <location>
        <begin position="1"/>
        <end position="84"/>
    </location>
</feature>
<evidence type="ECO:0000313" key="3">
    <source>
        <dbReference type="Proteomes" id="UP000272888"/>
    </source>
</evidence>